<protein>
    <submittedName>
        <fullName evidence="3">Addiction module antidote protein, CopG/Arc/MetJ family</fullName>
    </submittedName>
</protein>
<dbReference type="PANTHER" id="PTHR36582">
    <property type="entry name" value="ANTITOXIN PARD"/>
    <property type="match status" value="1"/>
</dbReference>
<accession>I3TWD0</accession>
<proteinExistence type="inferred from homology"/>
<reference evidence="3 4" key="1">
    <citation type="journal article" date="2012" name="J. Am. Chem. Soc.">
        <title>Bacterial biosynthesis and maturation of the didemnin anti-cancer agents.</title>
        <authorList>
            <person name="Xu Y."/>
            <person name="Kersten R.D."/>
            <person name="Nam S.J."/>
            <person name="Lu L."/>
            <person name="Al-Suwailem A.M."/>
            <person name="Zheng H."/>
            <person name="Fenical W."/>
            <person name="Dorrestein P.C."/>
            <person name="Moore B.S."/>
            <person name="Qian P.Y."/>
        </authorList>
    </citation>
    <scope>NUCLEOTIDE SEQUENCE [LARGE SCALE GENOMIC DNA]</scope>
    <source>
        <strain evidence="3 4">KA081020-065</strain>
    </source>
</reference>
<comment type="similarity">
    <text evidence="1">Belongs to the ParD antitoxin family.</text>
</comment>
<dbReference type="RefSeq" id="WP_014748058.1">
    <property type="nucleotide sequence ID" value="NC_017958.1"/>
</dbReference>
<dbReference type="Gene3D" id="6.10.10.120">
    <property type="entry name" value="Antitoxin ParD1-like"/>
    <property type="match status" value="1"/>
</dbReference>
<dbReference type="SUPFAM" id="SSF47598">
    <property type="entry name" value="Ribbon-helix-helix"/>
    <property type="match status" value="1"/>
</dbReference>
<dbReference type="GO" id="GO:0006355">
    <property type="term" value="P:regulation of DNA-templated transcription"/>
    <property type="evidence" value="ECO:0007669"/>
    <property type="project" value="InterPro"/>
</dbReference>
<sequence>MATTSRISITLAPELTDAVHAAVSSGEYATAADVVQDAVREWKERRDLPGYTVEELRAAVQEGLESGRSTLATMAEVKAEARRRFRAPAPTMRPPQR</sequence>
<organism evidence="3 4">
    <name type="scientific">Tistrella mobilis (strain KA081020-065)</name>
    <dbReference type="NCBI Taxonomy" id="1110502"/>
    <lineage>
        <taxon>Bacteria</taxon>
        <taxon>Pseudomonadati</taxon>
        <taxon>Pseudomonadota</taxon>
        <taxon>Alphaproteobacteria</taxon>
        <taxon>Geminicoccales</taxon>
        <taxon>Geminicoccaceae</taxon>
        <taxon>Tistrella</taxon>
    </lineage>
</organism>
<dbReference type="EMBL" id="CP003239">
    <property type="protein sequence ID" value="AFK57068.1"/>
    <property type="molecule type" value="Genomic_DNA"/>
</dbReference>
<gene>
    <name evidence="3" type="ordered locus">TMO_c0458</name>
</gene>
<dbReference type="PANTHER" id="PTHR36582:SF2">
    <property type="entry name" value="ANTITOXIN PARD"/>
    <property type="match status" value="1"/>
</dbReference>
<dbReference type="Proteomes" id="UP000005258">
    <property type="component" value="Plasmid pTM3"/>
</dbReference>
<keyword evidence="2" id="KW-1277">Toxin-antitoxin system</keyword>
<geneLocation type="plasmid" evidence="3 4">
    <name>pTM3</name>
</geneLocation>
<evidence type="ECO:0000256" key="1">
    <source>
        <dbReference type="ARBA" id="ARBA00008580"/>
    </source>
</evidence>
<name>I3TWD0_TISMK</name>
<evidence type="ECO:0000313" key="3">
    <source>
        <dbReference type="EMBL" id="AFK57068.1"/>
    </source>
</evidence>
<dbReference type="InterPro" id="IPR010985">
    <property type="entry name" value="Ribbon_hlx_hlx"/>
</dbReference>
<keyword evidence="3" id="KW-0614">Plasmid</keyword>
<dbReference type="InterPro" id="IPR038296">
    <property type="entry name" value="ParD_sf"/>
</dbReference>
<evidence type="ECO:0000313" key="4">
    <source>
        <dbReference type="Proteomes" id="UP000005258"/>
    </source>
</evidence>
<dbReference type="AlphaFoldDB" id="I3TWD0"/>
<dbReference type="InterPro" id="IPR022789">
    <property type="entry name" value="ParD"/>
</dbReference>
<dbReference type="KEGG" id="tmo:TMO_c0458"/>
<keyword evidence="4" id="KW-1185">Reference proteome</keyword>
<evidence type="ECO:0000256" key="2">
    <source>
        <dbReference type="ARBA" id="ARBA00022649"/>
    </source>
</evidence>
<dbReference type="HOGENOM" id="CLU_144805_4_1_5"/>